<comment type="caution">
    <text evidence="2">The sequence shown here is derived from an EMBL/GenBank/DDBJ whole genome shotgun (WGS) entry which is preliminary data.</text>
</comment>
<evidence type="ECO:0000313" key="2">
    <source>
        <dbReference type="EMBL" id="GHA71191.1"/>
    </source>
</evidence>
<dbReference type="EMBL" id="BMZG01000004">
    <property type="protein sequence ID" value="GHA71191.1"/>
    <property type="molecule type" value="Genomic_DNA"/>
</dbReference>
<gene>
    <name evidence="2" type="ORF">GCM10009007_10100</name>
</gene>
<dbReference type="Gene3D" id="1.10.10.10">
    <property type="entry name" value="Winged helix-like DNA-binding domain superfamily/Winged helix DNA-binding domain"/>
    <property type="match status" value="1"/>
</dbReference>
<dbReference type="PANTHER" id="PTHR33164">
    <property type="entry name" value="TRANSCRIPTIONAL REGULATOR, MARR FAMILY"/>
    <property type="match status" value="1"/>
</dbReference>
<proteinExistence type="predicted"/>
<evidence type="ECO:0000313" key="3">
    <source>
        <dbReference type="Proteomes" id="UP000614287"/>
    </source>
</evidence>
<dbReference type="PRINTS" id="PR00598">
    <property type="entry name" value="HTHMARR"/>
</dbReference>
<dbReference type="PROSITE" id="PS50995">
    <property type="entry name" value="HTH_MARR_2"/>
    <property type="match status" value="1"/>
</dbReference>
<name>A0A8J3CKK8_9BURK</name>
<keyword evidence="3" id="KW-1185">Reference proteome</keyword>
<dbReference type="AlphaFoldDB" id="A0A8J3CKK8"/>
<protein>
    <recommendedName>
        <fullName evidence="1">HTH marR-type domain-containing protein</fullName>
    </recommendedName>
</protein>
<dbReference type="Pfam" id="PF01047">
    <property type="entry name" value="MarR"/>
    <property type="match status" value="1"/>
</dbReference>
<feature type="domain" description="HTH marR-type" evidence="1">
    <location>
        <begin position="12"/>
        <end position="144"/>
    </location>
</feature>
<dbReference type="InterPro" id="IPR000835">
    <property type="entry name" value="HTH_MarR-typ"/>
</dbReference>
<accession>A0A8J3CKK8</accession>
<dbReference type="SMART" id="SM00347">
    <property type="entry name" value="HTH_MARR"/>
    <property type="match status" value="1"/>
</dbReference>
<dbReference type="GO" id="GO:0006950">
    <property type="term" value="P:response to stress"/>
    <property type="evidence" value="ECO:0007669"/>
    <property type="project" value="TreeGrafter"/>
</dbReference>
<dbReference type="PANTHER" id="PTHR33164:SF43">
    <property type="entry name" value="HTH-TYPE TRANSCRIPTIONAL REPRESSOR YETL"/>
    <property type="match status" value="1"/>
</dbReference>
<reference evidence="2" key="1">
    <citation type="journal article" date="2014" name="Int. J. Syst. Evol. Microbiol.">
        <title>Complete genome sequence of Corynebacterium casei LMG S-19264T (=DSM 44701T), isolated from a smear-ripened cheese.</title>
        <authorList>
            <consortium name="US DOE Joint Genome Institute (JGI-PGF)"/>
            <person name="Walter F."/>
            <person name="Albersmeier A."/>
            <person name="Kalinowski J."/>
            <person name="Ruckert C."/>
        </authorList>
    </citation>
    <scope>NUCLEOTIDE SEQUENCE</scope>
    <source>
        <strain evidence="2">KCTC 32501</strain>
    </source>
</reference>
<dbReference type="InterPro" id="IPR039422">
    <property type="entry name" value="MarR/SlyA-like"/>
</dbReference>
<dbReference type="InterPro" id="IPR036390">
    <property type="entry name" value="WH_DNA-bd_sf"/>
</dbReference>
<dbReference type="RefSeq" id="WP_189492530.1">
    <property type="nucleotide sequence ID" value="NZ_BMZG01000004.1"/>
</dbReference>
<sequence>MSNSPSNISNLQSHLGFWLRFVSNHVSGSFREKVEALGVSVSEWVVLRELLDQGEASPSALVEKIGMTKGGLSKLLVRLEGKQLLQRYVRDDDRRHHLVVLTEAGRRLVIRLAAVADANDEAFFGHLSLIEQQHLIEAMKSLVRHHNWQHWPVG</sequence>
<dbReference type="Proteomes" id="UP000614287">
    <property type="component" value="Unassembled WGS sequence"/>
</dbReference>
<dbReference type="InterPro" id="IPR036388">
    <property type="entry name" value="WH-like_DNA-bd_sf"/>
</dbReference>
<organism evidence="2 3">
    <name type="scientific">Formosimonas limnophila</name>
    <dbReference type="NCBI Taxonomy" id="1384487"/>
    <lineage>
        <taxon>Bacteria</taxon>
        <taxon>Pseudomonadati</taxon>
        <taxon>Pseudomonadota</taxon>
        <taxon>Betaproteobacteria</taxon>
        <taxon>Burkholderiales</taxon>
        <taxon>Burkholderiaceae</taxon>
        <taxon>Formosimonas</taxon>
    </lineage>
</organism>
<dbReference type="GO" id="GO:0003700">
    <property type="term" value="F:DNA-binding transcription factor activity"/>
    <property type="evidence" value="ECO:0007669"/>
    <property type="project" value="InterPro"/>
</dbReference>
<dbReference type="SUPFAM" id="SSF46785">
    <property type="entry name" value="Winged helix' DNA-binding domain"/>
    <property type="match status" value="1"/>
</dbReference>
<evidence type="ECO:0000259" key="1">
    <source>
        <dbReference type="PROSITE" id="PS50995"/>
    </source>
</evidence>
<reference evidence="2" key="2">
    <citation type="submission" date="2020-09" db="EMBL/GenBank/DDBJ databases">
        <authorList>
            <person name="Sun Q."/>
            <person name="Kim S."/>
        </authorList>
    </citation>
    <scope>NUCLEOTIDE SEQUENCE</scope>
    <source>
        <strain evidence="2">KCTC 32501</strain>
    </source>
</reference>